<organism evidence="2 3">
    <name type="scientific">Elysia marginata</name>
    <dbReference type="NCBI Taxonomy" id="1093978"/>
    <lineage>
        <taxon>Eukaryota</taxon>
        <taxon>Metazoa</taxon>
        <taxon>Spiralia</taxon>
        <taxon>Lophotrochozoa</taxon>
        <taxon>Mollusca</taxon>
        <taxon>Gastropoda</taxon>
        <taxon>Heterobranchia</taxon>
        <taxon>Euthyneura</taxon>
        <taxon>Panpulmonata</taxon>
        <taxon>Sacoglossa</taxon>
        <taxon>Placobranchoidea</taxon>
        <taxon>Plakobranchidae</taxon>
        <taxon>Elysia</taxon>
    </lineage>
</organism>
<comment type="caution">
    <text evidence="2">The sequence shown here is derived from an EMBL/GenBank/DDBJ whole genome shotgun (WGS) entry which is preliminary data.</text>
</comment>
<proteinExistence type="predicted"/>
<evidence type="ECO:0000313" key="2">
    <source>
        <dbReference type="EMBL" id="GFS16095.1"/>
    </source>
</evidence>
<keyword evidence="3" id="KW-1185">Reference proteome</keyword>
<keyword evidence="2" id="KW-0548">Nucleotidyltransferase</keyword>
<dbReference type="GO" id="GO:0003964">
    <property type="term" value="F:RNA-directed DNA polymerase activity"/>
    <property type="evidence" value="ECO:0007669"/>
    <property type="project" value="UniProtKB-KW"/>
</dbReference>
<feature type="compositionally biased region" description="Basic residues" evidence="1">
    <location>
        <begin position="102"/>
        <end position="111"/>
    </location>
</feature>
<dbReference type="EMBL" id="BMAT01013602">
    <property type="protein sequence ID" value="GFS16095.1"/>
    <property type="molecule type" value="Genomic_DNA"/>
</dbReference>
<keyword evidence="2" id="KW-0808">Transferase</keyword>
<evidence type="ECO:0000256" key="1">
    <source>
        <dbReference type="SAM" id="MobiDB-lite"/>
    </source>
</evidence>
<keyword evidence="2" id="KW-0695">RNA-directed DNA polymerase</keyword>
<name>A0AAV4J116_9GAST</name>
<accession>A0AAV4J116</accession>
<evidence type="ECO:0000313" key="3">
    <source>
        <dbReference type="Proteomes" id="UP000762676"/>
    </source>
</evidence>
<feature type="region of interest" description="Disordered" evidence="1">
    <location>
        <begin position="100"/>
        <end position="126"/>
    </location>
</feature>
<protein>
    <submittedName>
        <fullName evidence="2">LINE-1 reverse transcriptase-like protein</fullName>
    </submittedName>
</protein>
<sequence>MKSRIALCLLKICVKENKVVLQTLSNKTTLPKLQSSRNRCMRPILSIRWPEIISNTNLWERTQQQPMEVETRRRKWRWIGHTLRKPRQYITRHSLVWNPQGRRTRGRPKMTWRRETEAEMASAEKT</sequence>
<dbReference type="AlphaFoldDB" id="A0AAV4J116"/>
<reference evidence="2 3" key="1">
    <citation type="journal article" date="2021" name="Elife">
        <title>Chloroplast acquisition without the gene transfer in kleptoplastic sea slugs, Plakobranchus ocellatus.</title>
        <authorList>
            <person name="Maeda T."/>
            <person name="Takahashi S."/>
            <person name="Yoshida T."/>
            <person name="Shimamura S."/>
            <person name="Takaki Y."/>
            <person name="Nagai Y."/>
            <person name="Toyoda A."/>
            <person name="Suzuki Y."/>
            <person name="Arimoto A."/>
            <person name="Ishii H."/>
            <person name="Satoh N."/>
            <person name="Nishiyama T."/>
            <person name="Hasebe M."/>
            <person name="Maruyama T."/>
            <person name="Minagawa J."/>
            <person name="Obokata J."/>
            <person name="Shigenobu S."/>
        </authorList>
    </citation>
    <scope>NUCLEOTIDE SEQUENCE [LARGE SCALE GENOMIC DNA]</scope>
</reference>
<feature type="compositionally biased region" description="Basic and acidic residues" evidence="1">
    <location>
        <begin position="112"/>
        <end position="126"/>
    </location>
</feature>
<dbReference type="Proteomes" id="UP000762676">
    <property type="component" value="Unassembled WGS sequence"/>
</dbReference>
<gene>
    <name evidence="2" type="ORF">ElyMa_006786600</name>
</gene>